<keyword evidence="2" id="KW-0732">Signal</keyword>
<dbReference type="RefSeq" id="WP_119838205.1">
    <property type="nucleotide sequence ID" value="NZ_CP060436.1"/>
</dbReference>
<proteinExistence type="predicted"/>
<dbReference type="PANTHER" id="PTHR47197:SF3">
    <property type="entry name" value="DIHYDRO-HEME D1 DEHYDROGENASE"/>
    <property type="match status" value="1"/>
</dbReference>
<dbReference type="PANTHER" id="PTHR47197">
    <property type="entry name" value="PROTEIN NIRF"/>
    <property type="match status" value="1"/>
</dbReference>
<evidence type="ECO:0000256" key="1">
    <source>
        <dbReference type="SAM" id="MobiDB-lite"/>
    </source>
</evidence>
<feature type="region of interest" description="Disordered" evidence="1">
    <location>
        <begin position="197"/>
        <end position="216"/>
    </location>
</feature>
<name>A0A418SJB7_9RHOB</name>
<dbReference type="InterPro" id="IPR011048">
    <property type="entry name" value="Haem_d1_sf"/>
</dbReference>
<dbReference type="InterPro" id="IPR015943">
    <property type="entry name" value="WD40/YVTN_repeat-like_dom_sf"/>
</dbReference>
<evidence type="ECO:0000313" key="4">
    <source>
        <dbReference type="Proteomes" id="UP000283786"/>
    </source>
</evidence>
<dbReference type="OrthoDB" id="7197435at2"/>
<feature type="chain" id="PRO_5043780909" evidence="2">
    <location>
        <begin position="30"/>
        <end position="477"/>
    </location>
</feature>
<organism evidence="3 4">
    <name type="scientific">Pseudooceanicola algae</name>
    <dbReference type="NCBI Taxonomy" id="1537215"/>
    <lineage>
        <taxon>Bacteria</taxon>
        <taxon>Pseudomonadati</taxon>
        <taxon>Pseudomonadota</taxon>
        <taxon>Alphaproteobacteria</taxon>
        <taxon>Rhodobacterales</taxon>
        <taxon>Paracoccaceae</taxon>
        <taxon>Pseudooceanicola</taxon>
    </lineage>
</organism>
<evidence type="ECO:0000313" key="3">
    <source>
        <dbReference type="EMBL" id="QPM91842.1"/>
    </source>
</evidence>
<dbReference type="SUPFAM" id="SSF51004">
    <property type="entry name" value="C-terminal (heme d1) domain of cytochrome cd1-nitrite reductase"/>
    <property type="match status" value="1"/>
</dbReference>
<gene>
    <name evidence="3" type="ORF">PSAL_031040</name>
</gene>
<dbReference type="Proteomes" id="UP000283786">
    <property type="component" value="Chromosome"/>
</dbReference>
<accession>A0A418SJB7</accession>
<dbReference type="Gene3D" id="2.130.10.10">
    <property type="entry name" value="YVTN repeat-like/Quinoprotein amine dehydrogenase"/>
    <property type="match status" value="1"/>
</dbReference>
<protein>
    <submittedName>
        <fullName evidence="3">Uncharacterized protein</fullName>
    </submittedName>
</protein>
<dbReference type="EMBL" id="CP060436">
    <property type="protein sequence ID" value="QPM91842.1"/>
    <property type="molecule type" value="Genomic_DNA"/>
</dbReference>
<dbReference type="AlphaFoldDB" id="A0A418SJB7"/>
<sequence length="477" mass="49895">MTPRQTPLRLATSLALAMSLAGLPLTARAQADFPAPAEMEGHFRLTAGGPGQPLHPGTQMTFRGTGFVPGQQITLQRGTYVLTGDAPLVADEAGEVTLDLTLPQAAAVGMHPIVVLAENPSATELLDLKISPEIPLSGSEAFEMTSVASPTPGLYQIAHSDRAKALFVTASSFRPNSSTLMKLDPETLETIASITPAPYADTNEDDGENDGEQNPYATGPASVFGLGLDDSHGHVWATNTASNSVAVYDQDDLSLVHQFPQGQVYHSREVIVDEVHSKAYVTSSATARVHVFDTETLEPLEVIEIPSSLRGEDFYVMNSAIDAEGGRLFVSSRATSELAVIDLESRGVTSVFALPGAIHATGIAFDATSGRVFVSGQGSDNVLIVDPDAGKVLHTVPVGAGALSISFDPAGQLAWVTNRGAGTISAVDAQGHIVATLDLGSYPNDVTSGPDGTVYAVNKSFGADDPRGDLITAIRPR</sequence>
<reference evidence="3 4" key="1">
    <citation type="submission" date="2020-08" db="EMBL/GenBank/DDBJ databases">
        <title>Genome sequence of Rhodobacteraceae bacterium Lw-13e.</title>
        <authorList>
            <person name="Poehlein A."/>
            <person name="Wolter L."/>
            <person name="Daniel R."/>
            <person name="Brinkhoff T."/>
        </authorList>
    </citation>
    <scope>NUCLEOTIDE SEQUENCE [LARGE SCALE GENOMIC DNA]</scope>
    <source>
        <strain evidence="3 4">Lw-13e</strain>
    </source>
</reference>
<evidence type="ECO:0000256" key="2">
    <source>
        <dbReference type="SAM" id="SignalP"/>
    </source>
</evidence>
<feature type="signal peptide" evidence="2">
    <location>
        <begin position="1"/>
        <end position="29"/>
    </location>
</feature>
<dbReference type="InterPro" id="IPR051200">
    <property type="entry name" value="Host-pathogen_enzymatic-act"/>
</dbReference>
<keyword evidence="4" id="KW-1185">Reference proteome</keyword>
<feature type="compositionally biased region" description="Acidic residues" evidence="1">
    <location>
        <begin position="202"/>
        <end position="211"/>
    </location>
</feature>
<dbReference type="KEGG" id="palw:PSAL_031040"/>